<dbReference type="Proteomes" id="UP000640333">
    <property type="component" value="Unassembled WGS sequence"/>
</dbReference>
<evidence type="ECO:0000256" key="5">
    <source>
        <dbReference type="ARBA" id="ARBA00022692"/>
    </source>
</evidence>
<dbReference type="PANTHER" id="PTHR30269:SF37">
    <property type="entry name" value="MEMBRANE TRANSPORTER PROTEIN"/>
    <property type="match status" value="1"/>
</dbReference>
<feature type="transmembrane region" description="Helical" evidence="8">
    <location>
        <begin position="83"/>
        <end position="109"/>
    </location>
</feature>
<reference evidence="9" key="1">
    <citation type="submission" date="2020-10" db="EMBL/GenBank/DDBJ databases">
        <title>Bacterium isolated from coastal waters sediment.</title>
        <authorList>
            <person name="Chen R.-J."/>
            <person name="Lu D.-C."/>
            <person name="Zhu K.-L."/>
            <person name="Du Z.-J."/>
        </authorList>
    </citation>
    <scope>NUCLEOTIDE SEQUENCE</scope>
    <source>
        <strain evidence="9">N1Y112</strain>
    </source>
</reference>
<comment type="subcellular location">
    <subcellularLocation>
        <location evidence="1 8">Cell membrane</location>
        <topology evidence="1 8">Multi-pass membrane protein</topology>
    </subcellularLocation>
</comment>
<protein>
    <recommendedName>
        <fullName evidence="8">Probable membrane transporter protein</fullName>
    </recommendedName>
</protein>
<feature type="transmembrane region" description="Helical" evidence="8">
    <location>
        <begin position="164"/>
        <end position="184"/>
    </location>
</feature>
<organism evidence="9 10">
    <name type="scientific">Pontibacterium sinense</name>
    <dbReference type="NCBI Taxonomy" id="2781979"/>
    <lineage>
        <taxon>Bacteria</taxon>
        <taxon>Pseudomonadati</taxon>
        <taxon>Pseudomonadota</taxon>
        <taxon>Gammaproteobacteria</taxon>
        <taxon>Oceanospirillales</taxon>
        <taxon>Oceanospirillaceae</taxon>
        <taxon>Pontibacterium</taxon>
    </lineage>
</organism>
<dbReference type="InterPro" id="IPR002781">
    <property type="entry name" value="TM_pro_TauE-like"/>
</dbReference>
<keyword evidence="5 8" id="KW-0812">Transmembrane</keyword>
<evidence type="ECO:0000256" key="1">
    <source>
        <dbReference type="ARBA" id="ARBA00004651"/>
    </source>
</evidence>
<evidence type="ECO:0000256" key="4">
    <source>
        <dbReference type="ARBA" id="ARBA00022475"/>
    </source>
</evidence>
<accession>A0A8J7F9W9</accession>
<proteinExistence type="inferred from homology"/>
<evidence type="ECO:0000256" key="2">
    <source>
        <dbReference type="ARBA" id="ARBA00009142"/>
    </source>
</evidence>
<keyword evidence="10" id="KW-1185">Reference proteome</keyword>
<dbReference type="PANTHER" id="PTHR30269">
    <property type="entry name" value="TRANSMEMBRANE PROTEIN YFCA"/>
    <property type="match status" value="1"/>
</dbReference>
<feature type="transmembrane region" description="Helical" evidence="8">
    <location>
        <begin position="44"/>
        <end position="62"/>
    </location>
</feature>
<keyword evidence="6 8" id="KW-1133">Transmembrane helix</keyword>
<evidence type="ECO:0000256" key="3">
    <source>
        <dbReference type="ARBA" id="ARBA00022448"/>
    </source>
</evidence>
<feature type="transmembrane region" description="Helical" evidence="8">
    <location>
        <begin position="129"/>
        <end position="152"/>
    </location>
</feature>
<evidence type="ECO:0000313" key="10">
    <source>
        <dbReference type="Proteomes" id="UP000640333"/>
    </source>
</evidence>
<dbReference type="InterPro" id="IPR052017">
    <property type="entry name" value="TSUP"/>
</dbReference>
<feature type="transmembrane region" description="Helical" evidence="8">
    <location>
        <begin position="222"/>
        <end position="239"/>
    </location>
</feature>
<dbReference type="GO" id="GO:0005886">
    <property type="term" value="C:plasma membrane"/>
    <property type="evidence" value="ECO:0007669"/>
    <property type="project" value="UniProtKB-SubCell"/>
</dbReference>
<keyword evidence="7 8" id="KW-0472">Membrane</keyword>
<comment type="similarity">
    <text evidence="2 8">Belongs to the 4-toluene sulfonate uptake permease (TSUP) (TC 2.A.102) family.</text>
</comment>
<dbReference type="Pfam" id="PF01925">
    <property type="entry name" value="TauE"/>
    <property type="match status" value="1"/>
</dbReference>
<evidence type="ECO:0000256" key="8">
    <source>
        <dbReference type="RuleBase" id="RU363041"/>
    </source>
</evidence>
<evidence type="ECO:0000313" key="9">
    <source>
        <dbReference type="EMBL" id="MBE9396082.1"/>
    </source>
</evidence>
<evidence type="ECO:0000256" key="7">
    <source>
        <dbReference type="ARBA" id="ARBA00023136"/>
    </source>
</evidence>
<comment type="caution">
    <text evidence="9">The sequence shown here is derived from an EMBL/GenBank/DDBJ whole genome shotgun (WGS) entry which is preliminary data.</text>
</comment>
<feature type="transmembrane region" description="Helical" evidence="8">
    <location>
        <begin position="12"/>
        <end position="38"/>
    </location>
</feature>
<evidence type="ECO:0000256" key="6">
    <source>
        <dbReference type="ARBA" id="ARBA00022989"/>
    </source>
</evidence>
<sequence length="244" mass="26270">MISDPILFTTALIAVTLGAILQSLTGIGIAVIAAPVLVLIDSTFLPAPILSLGCTLCVLNTFRYRQKLQFGNTRLALYGRLPGVLIGITLLTLLPQSLLMIGFALLIMLSVGLTYRHIKLHQSPRNLMVAGFFSGVMGTTTSVGGPPIALVYQNSEPQQARAELGLYFLIGTLMSLSVLAWSGHFTAEQVTLTLQMIPGVVLGFLVSILLDSRFKSSYLKPLIALLSLGSSMAILWRAFTQLYS</sequence>
<name>A0A8J7F9W9_9GAMM</name>
<dbReference type="EMBL" id="JADEYS010000002">
    <property type="protein sequence ID" value="MBE9396082.1"/>
    <property type="molecule type" value="Genomic_DNA"/>
</dbReference>
<gene>
    <name evidence="9" type="ORF">IOQ59_02280</name>
</gene>
<dbReference type="AlphaFoldDB" id="A0A8J7F9W9"/>
<keyword evidence="4 8" id="KW-1003">Cell membrane</keyword>
<feature type="transmembrane region" description="Helical" evidence="8">
    <location>
        <begin position="190"/>
        <end position="210"/>
    </location>
</feature>
<keyword evidence="3" id="KW-0813">Transport</keyword>